<sequence>MLRSHSAILFILVLLCFVPFCVESKTVGYGEHVLKDDSITKMGKARRMAKTNKDIREDYGGDCEVTIDEKTGDITLNYNKVKKEGCFVDLLI</sequence>
<feature type="chain" id="PRO_5027752625" evidence="1">
    <location>
        <begin position="25"/>
        <end position="92"/>
    </location>
</feature>
<evidence type="ECO:0000313" key="3">
    <source>
        <dbReference type="Proteomes" id="UP000580250"/>
    </source>
</evidence>
<evidence type="ECO:0000256" key="1">
    <source>
        <dbReference type="SAM" id="SignalP"/>
    </source>
</evidence>
<comment type="caution">
    <text evidence="2">The sequence shown here is derived from an EMBL/GenBank/DDBJ whole genome shotgun (WGS) entry which is preliminary data.</text>
</comment>
<feature type="signal peptide" evidence="1">
    <location>
        <begin position="1"/>
        <end position="24"/>
    </location>
</feature>
<name>A0A6V7TL35_MELEN</name>
<gene>
    <name evidence="2" type="ORF">MENT_LOCUS1009</name>
</gene>
<reference evidence="2 3" key="1">
    <citation type="submission" date="2020-08" db="EMBL/GenBank/DDBJ databases">
        <authorList>
            <person name="Koutsovoulos G."/>
            <person name="Danchin GJ E."/>
        </authorList>
    </citation>
    <scope>NUCLEOTIDE SEQUENCE [LARGE SCALE GENOMIC DNA]</scope>
</reference>
<accession>A0A6V7TL35</accession>
<dbReference type="Proteomes" id="UP000580250">
    <property type="component" value="Unassembled WGS sequence"/>
</dbReference>
<dbReference type="EMBL" id="CAJEWN010000003">
    <property type="protein sequence ID" value="CAD2124940.1"/>
    <property type="molecule type" value="Genomic_DNA"/>
</dbReference>
<dbReference type="OrthoDB" id="5908785at2759"/>
<protein>
    <submittedName>
        <fullName evidence="2">Uncharacterized protein</fullName>
    </submittedName>
</protein>
<dbReference type="AlphaFoldDB" id="A0A6V7TL35"/>
<organism evidence="2 3">
    <name type="scientific">Meloidogyne enterolobii</name>
    <name type="common">Root-knot nematode worm</name>
    <name type="synonym">Meloidogyne mayaguensis</name>
    <dbReference type="NCBI Taxonomy" id="390850"/>
    <lineage>
        <taxon>Eukaryota</taxon>
        <taxon>Metazoa</taxon>
        <taxon>Ecdysozoa</taxon>
        <taxon>Nematoda</taxon>
        <taxon>Chromadorea</taxon>
        <taxon>Rhabditida</taxon>
        <taxon>Tylenchina</taxon>
        <taxon>Tylenchomorpha</taxon>
        <taxon>Tylenchoidea</taxon>
        <taxon>Meloidogynidae</taxon>
        <taxon>Meloidogyninae</taxon>
        <taxon>Meloidogyne</taxon>
    </lineage>
</organism>
<evidence type="ECO:0000313" key="2">
    <source>
        <dbReference type="EMBL" id="CAD2124940.1"/>
    </source>
</evidence>
<proteinExistence type="predicted"/>
<keyword evidence="1" id="KW-0732">Signal</keyword>